<dbReference type="EMBL" id="BGPR01227814">
    <property type="protein sequence ID" value="GBL63425.1"/>
    <property type="molecule type" value="Genomic_DNA"/>
</dbReference>
<evidence type="ECO:0000313" key="1">
    <source>
        <dbReference type="EMBL" id="GBL63425.1"/>
    </source>
</evidence>
<proteinExistence type="predicted"/>
<dbReference type="Proteomes" id="UP000499080">
    <property type="component" value="Unassembled WGS sequence"/>
</dbReference>
<reference evidence="1 2" key="1">
    <citation type="journal article" date="2019" name="Sci. Rep.">
        <title>Orb-weaving spider Araneus ventricosus genome elucidates the spidroin gene catalogue.</title>
        <authorList>
            <person name="Kono N."/>
            <person name="Nakamura H."/>
            <person name="Ohtoshi R."/>
            <person name="Moran D.A.P."/>
            <person name="Shinohara A."/>
            <person name="Yoshida Y."/>
            <person name="Fujiwara M."/>
            <person name="Mori M."/>
            <person name="Tomita M."/>
            <person name="Arakawa K."/>
        </authorList>
    </citation>
    <scope>NUCLEOTIDE SEQUENCE [LARGE SCALE GENOMIC DNA]</scope>
</reference>
<organism evidence="1 2">
    <name type="scientific">Araneus ventricosus</name>
    <name type="common">Orbweaver spider</name>
    <name type="synonym">Epeira ventricosa</name>
    <dbReference type="NCBI Taxonomy" id="182803"/>
    <lineage>
        <taxon>Eukaryota</taxon>
        <taxon>Metazoa</taxon>
        <taxon>Ecdysozoa</taxon>
        <taxon>Arthropoda</taxon>
        <taxon>Chelicerata</taxon>
        <taxon>Arachnida</taxon>
        <taxon>Araneae</taxon>
        <taxon>Araneomorphae</taxon>
        <taxon>Entelegynae</taxon>
        <taxon>Araneoidea</taxon>
        <taxon>Araneidae</taxon>
        <taxon>Araneus</taxon>
    </lineage>
</organism>
<accession>A0A4Y1ZRG2</accession>
<keyword evidence="2" id="KW-1185">Reference proteome</keyword>
<evidence type="ECO:0000313" key="2">
    <source>
        <dbReference type="Proteomes" id="UP000499080"/>
    </source>
</evidence>
<dbReference type="AlphaFoldDB" id="A0A4Y1ZRG2"/>
<gene>
    <name evidence="1" type="ORF">AVEN_97543_1</name>
</gene>
<protein>
    <submittedName>
        <fullName evidence="1">Uncharacterized protein</fullName>
    </submittedName>
</protein>
<name>A0A4Y1ZRG2_ARAVE</name>
<comment type="caution">
    <text evidence="1">The sequence shown here is derived from an EMBL/GenBank/DDBJ whole genome shotgun (WGS) entry which is preliminary data.</text>
</comment>
<sequence>MEPARTRDPRSYSVLRREVCIGPTCNPEKPVSDLSASKSLRQLARGTLFGPICNPAAETASPRPAPIGAREHHLRQHPVKFSEELKLGVNQQSSETGGSGGQLLNELIRVLQREEVNTIPR</sequence>